<dbReference type="Pfam" id="PF04149">
    <property type="entry name" value="DUF397"/>
    <property type="match status" value="1"/>
</dbReference>
<reference evidence="2 3" key="1">
    <citation type="journal article" date="2023" name="Microb. Genom.">
        <title>Mesoterricola silvestris gen. nov., sp. nov., Mesoterricola sediminis sp. nov., Geothrix oryzae sp. nov., Geothrix edaphica sp. nov., Geothrix rubra sp. nov., and Geothrix limicola sp. nov., six novel members of Acidobacteriota isolated from soils.</title>
        <authorList>
            <person name="Weisberg A.J."/>
            <person name="Pearce E."/>
            <person name="Kramer C.G."/>
            <person name="Chang J.H."/>
            <person name="Clarke C.R."/>
        </authorList>
    </citation>
    <scope>NUCLEOTIDE SEQUENCE [LARGE SCALE GENOMIC DNA]</scope>
    <source>
        <strain evidence="2 3">NRRL_B-2795</strain>
    </source>
</reference>
<protein>
    <submittedName>
        <fullName evidence="2">DUF397 domain-containing protein</fullName>
    </submittedName>
</protein>
<evidence type="ECO:0000259" key="1">
    <source>
        <dbReference type="Pfam" id="PF04149"/>
    </source>
</evidence>
<keyword evidence="3" id="KW-1185">Reference proteome</keyword>
<gene>
    <name evidence="2" type="ORF">PV517_42640</name>
</gene>
<evidence type="ECO:0000313" key="2">
    <source>
        <dbReference type="EMBL" id="MDX2915356.1"/>
    </source>
</evidence>
<organism evidence="2 3">
    <name type="scientific">Streptomyces griseiscabiei</name>
    <dbReference type="NCBI Taxonomy" id="2993540"/>
    <lineage>
        <taxon>Bacteria</taxon>
        <taxon>Bacillati</taxon>
        <taxon>Actinomycetota</taxon>
        <taxon>Actinomycetes</taxon>
        <taxon>Kitasatosporales</taxon>
        <taxon>Streptomycetaceae</taxon>
        <taxon>Streptomyces</taxon>
    </lineage>
</organism>
<dbReference type="EMBL" id="JARAVY010000028">
    <property type="protein sequence ID" value="MDX2915356.1"/>
    <property type="molecule type" value="Genomic_DNA"/>
</dbReference>
<accession>A0ABU4LHU8</accession>
<dbReference type="InterPro" id="IPR007278">
    <property type="entry name" value="DUF397"/>
</dbReference>
<proteinExistence type="predicted"/>
<comment type="caution">
    <text evidence="2">The sequence shown here is derived from an EMBL/GenBank/DDBJ whole genome shotgun (WGS) entry which is preliminary data.</text>
</comment>
<dbReference type="RefSeq" id="WP_267300005.1">
    <property type="nucleotide sequence ID" value="NZ_JAGJBZ010000004.1"/>
</dbReference>
<name>A0ABU4LHU8_9ACTN</name>
<sequence>MPEVVGPFWKSSYSVNETQCVEVAPLSTGGRAVRDSKTPHGPLLHLGPDSWCAFLGGAKGGAFG</sequence>
<evidence type="ECO:0000313" key="3">
    <source>
        <dbReference type="Proteomes" id="UP001271723"/>
    </source>
</evidence>
<feature type="domain" description="DUF397" evidence="1">
    <location>
        <begin position="10"/>
        <end position="59"/>
    </location>
</feature>
<dbReference type="Proteomes" id="UP001271723">
    <property type="component" value="Unassembled WGS sequence"/>
</dbReference>